<accession>A0AC35G930</accession>
<sequence>MEYDCYWPPSSASFNQSKHYQPVQSPGDFQGNYILQTQQNSPMSIDSEDTNSLSHTARTSPATLIWLSENYVPTEGSSLPRCTLYTHYKRHCAENGLDPVNPASFGKLIRSVFRGLKTRRLGTRGNSKYHYYGIGIKPNSPYINEVENVRQMIKHGRRSDVQHHSQMSSSSNGYATRAVTAAAAAASSSNHAGSNSGGSQSSASPSSSTTIIATSAPVPTSGSLLNGQSFTSTTPNESIPNGGFTMDPQQQQQQVQLPKSPHHEVSESFAAMMGQISIPSIEIPSFEDSEAFLISMDLEIVHANKFMDDYLAASTEMLHLIEQQRFKSVENLWLNFWSGNRNGSLSQEQMFNLVTIPDIYKTIDKIDQLFYQSAVDLLMPNVFAPLSNMKYLTAIRNFVKQIVPIFKKALEKAPIEFLNLKIASGKAFFHRMKRYTAIHHLSDAARAVLSHPKQVETMYNEFCQIDIASIQEQAGWICECDPLLFNSIFNAFKENLKAGRELEAWAEWMEAIVDQVLAKYHDQPLHVQVTKSKRLIHDWNYYSSAIIRDLTLHYIFYLVELRLAKVANTPVVCLLSGNWIGNSNLHHMDFIDPSLSTSLQQQPPAVVTQMIMHNDSVTSSNIQYVVTDHQPKYVFSNTNGYLMTPSNDDYVMVSTSEGHHYVDHQLLGNGAQQLETIVYVDEHGQQTTAENSAARYIVMTGLPSVGSGGGGEASMDIESSNVGGMGQSETSFETSAKIIRTADEMVLSGDILEATDETDVKQS</sequence>
<proteinExistence type="predicted"/>
<reference evidence="2" key="1">
    <citation type="submission" date="2022-11" db="UniProtKB">
        <authorList>
            <consortium name="WormBaseParasite"/>
        </authorList>
    </citation>
    <scope>IDENTIFICATION</scope>
</reference>
<evidence type="ECO:0000313" key="2">
    <source>
        <dbReference type="WBParaSite" id="PS1159_v2.g24684.t1"/>
    </source>
</evidence>
<protein>
    <submittedName>
        <fullName evidence="2">RFX-type winged-helix domain-containing protein</fullName>
    </submittedName>
</protein>
<organism evidence="1 2">
    <name type="scientific">Panagrolaimus sp. PS1159</name>
    <dbReference type="NCBI Taxonomy" id="55785"/>
    <lineage>
        <taxon>Eukaryota</taxon>
        <taxon>Metazoa</taxon>
        <taxon>Ecdysozoa</taxon>
        <taxon>Nematoda</taxon>
        <taxon>Chromadorea</taxon>
        <taxon>Rhabditida</taxon>
        <taxon>Tylenchina</taxon>
        <taxon>Panagrolaimomorpha</taxon>
        <taxon>Panagrolaimoidea</taxon>
        <taxon>Panagrolaimidae</taxon>
        <taxon>Panagrolaimus</taxon>
    </lineage>
</organism>
<name>A0AC35G930_9BILA</name>
<dbReference type="WBParaSite" id="PS1159_v2.g24684.t1">
    <property type="protein sequence ID" value="PS1159_v2.g24684.t1"/>
    <property type="gene ID" value="PS1159_v2.g24684"/>
</dbReference>
<dbReference type="Proteomes" id="UP000887580">
    <property type="component" value="Unplaced"/>
</dbReference>
<evidence type="ECO:0000313" key="1">
    <source>
        <dbReference type="Proteomes" id="UP000887580"/>
    </source>
</evidence>